<sequence>MRTGKQSRKRKEGRERKQREEQEKKRKEEQEEKRVQQATAAASTSKQEMSDVQLFDSVQIETEKEAQATTSGTSATHGPIKLFCLFYGDDIENAFPVSADKNETIGDLKQTIKVEQPGMFANVNAKDLVMWRVNIPDTEDNEKKIEQLRNNEKTIEELGGIKIKYMTKRVGEMFGTPTSGSIHIVVKCHKDSFQVRVKRMREEGLRIKGNWRKRPAMEISVTKSFQDQKEVARFSYGVQSYETILQSNLFFVAHMKLFMDPPSQCLFLCRPKRHGKTLLCSLAQCFYDTRNALYFDKMFPGINSDLFTPCPCSFMVLSLNFSALQPNDTSLCDCGSDVQRCHYTVCGIGGFTGGTEQPVDEYDSSVNPALLFPEAEPYRKYLQQQGSVYFRFFTVLKQALAVPRNRALIVGVAPLAIADFTSGFNVALDMTWNSQYQDVCGILVDDIQPVLQSIGHKYNWDVMKTKEVSDMLINFYDGYHFGGDLSVFNGGQIVNCLQHLLQKGTFPESLVDINTNLSESVLQFLSKGQNDKFYLLLLQLLTKPVPFKLSTAFVINEVRKELNDGKPNTLLSLMVYYGALTVVGVDEQIYAKIPNRVAREVFVQQLLQNLQKLNLGEQAQVSAAVGSFLDELDVAPLVKLLLDSSLLPKEDYGDVVHSVESTLKTRFQALILAGLAEDVRHQLINEFCFDKSDVFLGQADTVMIPPHASSLDPVLLIEFKNSHISDLEGMPPNWQKQVEKSQEFLDYSESELKDLRLKFSGYNHFRTIEEQWNNAHKELLTNAKKLKNNFSGKTIIGFVIYQIGLHRILFERYDNL</sequence>
<feature type="compositionally biased region" description="Basic residues" evidence="4">
    <location>
        <begin position="1"/>
        <end position="11"/>
    </location>
</feature>
<evidence type="ECO:0000313" key="8">
    <source>
        <dbReference type="Proteomes" id="UP000789739"/>
    </source>
</evidence>
<gene>
    <name evidence="7" type="ORF">PBRASI_LOCUS769</name>
</gene>
<dbReference type="InterPro" id="IPR045379">
    <property type="entry name" value="Crinkler_N"/>
</dbReference>
<feature type="region of interest" description="Disordered" evidence="4">
    <location>
        <begin position="1"/>
        <end position="51"/>
    </location>
</feature>
<keyword evidence="8" id="KW-1185">Reference proteome</keyword>
<evidence type="ECO:0000259" key="6">
    <source>
        <dbReference type="Pfam" id="PF20147"/>
    </source>
</evidence>
<reference evidence="7" key="1">
    <citation type="submission" date="2021-06" db="EMBL/GenBank/DDBJ databases">
        <authorList>
            <person name="Kallberg Y."/>
            <person name="Tangrot J."/>
            <person name="Rosling A."/>
        </authorList>
    </citation>
    <scope>NUCLEOTIDE SEQUENCE</scope>
    <source>
        <strain evidence="7">BR232B</strain>
    </source>
</reference>
<feature type="domain" description="AAA-ATPase-like" evidence="5">
    <location>
        <begin position="236"/>
        <end position="328"/>
    </location>
</feature>
<dbReference type="GO" id="GO:0043657">
    <property type="term" value="C:host cell"/>
    <property type="evidence" value="ECO:0007669"/>
    <property type="project" value="UniProtKB-SubCell"/>
</dbReference>
<evidence type="ECO:0000313" key="7">
    <source>
        <dbReference type="EMBL" id="CAG8464681.1"/>
    </source>
</evidence>
<evidence type="ECO:0000259" key="5">
    <source>
        <dbReference type="Pfam" id="PF09820"/>
    </source>
</evidence>
<evidence type="ECO:0000256" key="4">
    <source>
        <dbReference type="SAM" id="MobiDB-lite"/>
    </source>
</evidence>
<keyword evidence="3" id="KW-0964">Secreted</keyword>
<dbReference type="AlphaFoldDB" id="A0A9N8Z1C3"/>
<evidence type="ECO:0000256" key="1">
    <source>
        <dbReference type="ARBA" id="ARBA00004340"/>
    </source>
</evidence>
<dbReference type="GO" id="GO:0005576">
    <property type="term" value="C:extracellular region"/>
    <property type="evidence" value="ECO:0007669"/>
    <property type="project" value="UniProtKB-SubCell"/>
</dbReference>
<proteinExistence type="predicted"/>
<dbReference type="EMBL" id="CAJVPI010000042">
    <property type="protein sequence ID" value="CAG8464681.1"/>
    <property type="molecule type" value="Genomic_DNA"/>
</dbReference>
<protein>
    <submittedName>
        <fullName evidence="7">9090_t:CDS:1</fullName>
    </submittedName>
</protein>
<comment type="caution">
    <text evidence="7">The sequence shown here is derived from an EMBL/GenBank/DDBJ whole genome shotgun (WGS) entry which is preliminary data.</text>
</comment>
<dbReference type="PANTHER" id="PTHR34825:SF1">
    <property type="entry name" value="AAA-ATPASE-LIKE DOMAIN-CONTAINING PROTEIN"/>
    <property type="match status" value="1"/>
</dbReference>
<feature type="domain" description="Crinkler effector protein N-terminal" evidence="6">
    <location>
        <begin position="80"/>
        <end position="187"/>
    </location>
</feature>
<feature type="compositionally biased region" description="Low complexity" evidence="4">
    <location>
        <begin position="36"/>
        <end position="45"/>
    </location>
</feature>
<organism evidence="7 8">
    <name type="scientific">Paraglomus brasilianum</name>
    <dbReference type="NCBI Taxonomy" id="144538"/>
    <lineage>
        <taxon>Eukaryota</taxon>
        <taxon>Fungi</taxon>
        <taxon>Fungi incertae sedis</taxon>
        <taxon>Mucoromycota</taxon>
        <taxon>Glomeromycotina</taxon>
        <taxon>Glomeromycetes</taxon>
        <taxon>Paraglomerales</taxon>
        <taxon>Paraglomeraceae</taxon>
        <taxon>Paraglomus</taxon>
    </lineage>
</organism>
<dbReference type="Pfam" id="PF09820">
    <property type="entry name" value="AAA-ATPase_like"/>
    <property type="match status" value="1"/>
</dbReference>
<feature type="compositionally biased region" description="Basic and acidic residues" evidence="4">
    <location>
        <begin position="12"/>
        <end position="35"/>
    </location>
</feature>
<evidence type="ECO:0000256" key="2">
    <source>
        <dbReference type="ARBA" id="ARBA00004613"/>
    </source>
</evidence>
<dbReference type="PANTHER" id="PTHR34825">
    <property type="entry name" value="CONSERVED PROTEIN, WITH A WEAK D-GALACTARATE DEHYDRATASE/ALTRONATE HYDROLASE DOMAIN"/>
    <property type="match status" value="1"/>
</dbReference>
<evidence type="ECO:0000256" key="3">
    <source>
        <dbReference type="ARBA" id="ARBA00022525"/>
    </source>
</evidence>
<dbReference type="InterPro" id="IPR018631">
    <property type="entry name" value="AAA-ATPase-like_dom"/>
</dbReference>
<dbReference type="Pfam" id="PF20147">
    <property type="entry name" value="Crinkler"/>
    <property type="match status" value="1"/>
</dbReference>
<dbReference type="Proteomes" id="UP000789739">
    <property type="component" value="Unassembled WGS sequence"/>
</dbReference>
<dbReference type="OrthoDB" id="5380555at2759"/>
<comment type="subcellular location">
    <subcellularLocation>
        <location evidence="1">Host cell</location>
    </subcellularLocation>
    <subcellularLocation>
        <location evidence="2">Secreted</location>
    </subcellularLocation>
</comment>
<accession>A0A9N8Z1C3</accession>
<name>A0A9N8Z1C3_9GLOM</name>